<dbReference type="AlphaFoldDB" id="A0AAX4JF19"/>
<dbReference type="RefSeq" id="XP_065330750.1">
    <property type="nucleotide sequence ID" value="XM_065474678.1"/>
</dbReference>
<dbReference type="Proteomes" id="UP001334084">
    <property type="component" value="Chromosome 9"/>
</dbReference>
<organism evidence="1 2">
    <name type="scientific">Vairimorpha necatrix</name>
    <dbReference type="NCBI Taxonomy" id="6039"/>
    <lineage>
        <taxon>Eukaryota</taxon>
        <taxon>Fungi</taxon>
        <taxon>Fungi incertae sedis</taxon>
        <taxon>Microsporidia</taxon>
        <taxon>Nosematidae</taxon>
        <taxon>Vairimorpha</taxon>
    </lineage>
</organism>
<dbReference type="KEGG" id="vnx:VNE69_09158"/>
<sequence>MYIITLSILIKCSTTESSSKMDTALVRRDYDAVSFQKLIEKVHIQTELCDKKIIAEERVCDKRIHSYFKKFYMKSLKELKDCIEKANVMKKECIYKPKKEKKACTDFCVGALNTWSRKNDKEWEIFQKKTEKKRNKTLEKINDFNMSCAENIRILKKDYDKKLDAEN</sequence>
<keyword evidence="2" id="KW-1185">Reference proteome</keyword>
<dbReference type="EMBL" id="CP142734">
    <property type="protein sequence ID" value="WUR04605.1"/>
    <property type="molecule type" value="Genomic_DNA"/>
</dbReference>
<gene>
    <name evidence="1" type="ORF">VNE69_09158</name>
</gene>
<dbReference type="GeneID" id="90542437"/>
<name>A0AAX4JF19_9MICR</name>
<evidence type="ECO:0000313" key="1">
    <source>
        <dbReference type="EMBL" id="WUR04605.1"/>
    </source>
</evidence>
<protein>
    <submittedName>
        <fullName evidence="1">Uncharacterized protein</fullName>
    </submittedName>
</protein>
<proteinExistence type="predicted"/>
<evidence type="ECO:0000313" key="2">
    <source>
        <dbReference type="Proteomes" id="UP001334084"/>
    </source>
</evidence>
<reference evidence="1" key="1">
    <citation type="journal article" date="2024" name="BMC Genomics">
        <title>Functional annotation of a divergent genome using sequence and structure-based similarity.</title>
        <authorList>
            <person name="Svedberg D."/>
            <person name="Winiger R.R."/>
            <person name="Berg A."/>
            <person name="Sharma H."/>
            <person name="Tellgren-Roth C."/>
            <person name="Debrunner-Vossbrinck B.A."/>
            <person name="Vossbrinck C.R."/>
            <person name="Barandun J."/>
        </authorList>
    </citation>
    <scope>NUCLEOTIDE SEQUENCE</scope>
    <source>
        <strain evidence="1">Illinois isolate</strain>
    </source>
</reference>
<accession>A0AAX4JF19</accession>